<evidence type="ECO:0000313" key="2">
    <source>
        <dbReference type="Proteomes" id="UP001219355"/>
    </source>
</evidence>
<dbReference type="AlphaFoldDB" id="A0AAF0DC96"/>
<gene>
    <name evidence="1" type="ORF">PRK78_000319</name>
</gene>
<keyword evidence="2" id="KW-1185">Reference proteome</keyword>
<protein>
    <submittedName>
        <fullName evidence="1">Uncharacterized protein</fullName>
    </submittedName>
</protein>
<reference evidence="1" key="1">
    <citation type="submission" date="2023-03" db="EMBL/GenBank/DDBJ databases">
        <title>Emydomyces testavorans Genome Sequence.</title>
        <authorList>
            <person name="Hoyer L."/>
        </authorList>
    </citation>
    <scope>NUCLEOTIDE SEQUENCE</scope>
    <source>
        <strain evidence="1">16-2883</strain>
    </source>
</reference>
<proteinExistence type="predicted"/>
<organism evidence="1 2">
    <name type="scientific">Emydomyces testavorans</name>
    <dbReference type="NCBI Taxonomy" id="2070801"/>
    <lineage>
        <taxon>Eukaryota</taxon>
        <taxon>Fungi</taxon>
        <taxon>Dikarya</taxon>
        <taxon>Ascomycota</taxon>
        <taxon>Pezizomycotina</taxon>
        <taxon>Eurotiomycetes</taxon>
        <taxon>Eurotiomycetidae</taxon>
        <taxon>Onygenales</taxon>
        <taxon>Nannizziopsiaceae</taxon>
        <taxon>Emydomyces</taxon>
    </lineage>
</organism>
<sequence>MESPPSRLLNCPKDVLFLVIEQLLDDKTSLCQLSLANKSFRQIVLPFLLRDIDISSHNNGRLPECEDEIRPEVYADFGGEYRPTNLVSRQRAFLQLITDRPELALLVQSFTWTLTWAGEDDDDNDDELTEIDLELWNVFSRLVNVQRLDLASLPEIDGSRYRYRYIRENPQRLFPAVIHLRLLGWMHRGLADAIITAINPMALRTVCLDYLQDEGAFPDGNPISDDVAQSYARHYRNIRNNKNYRDTISEELYKRQQSGLAVIFPGPMWTVLRKLSSRGCTALTRFELRIAPFDWRIDLRNYFTCFEETAKFLTTVKETLRSLTIVFGETCFFCYDSACGTSRYMHRITCQWNLTLAADFLHTLLRAHNLDFKSLDDVTLQGFHRLETDENNLSQICGLSREYLFAPGETIIRETKIDWRPVFSGYCYLPELDTIDRLMKLRHQS</sequence>
<accession>A0AAF0DC96</accession>
<dbReference type="Proteomes" id="UP001219355">
    <property type="component" value="Chromosome 1"/>
</dbReference>
<evidence type="ECO:0000313" key="1">
    <source>
        <dbReference type="EMBL" id="WEW54892.1"/>
    </source>
</evidence>
<dbReference type="EMBL" id="CP120627">
    <property type="protein sequence ID" value="WEW54892.1"/>
    <property type="molecule type" value="Genomic_DNA"/>
</dbReference>
<name>A0AAF0DC96_9EURO</name>